<evidence type="ECO:0000256" key="1">
    <source>
        <dbReference type="SAM" id="Coils"/>
    </source>
</evidence>
<dbReference type="EMBL" id="KY684109">
    <property type="protein sequence ID" value="ARF11586.1"/>
    <property type="molecule type" value="Genomic_DNA"/>
</dbReference>
<keyword evidence="1" id="KW-0175">Coiled coil</keyword>
<evidence type="ECO:0000259" key="2">
    <source>
        <dbReference type="SMART" id="SM00355"/>
    </source>
</evidence>
<organism evidence="4">
    <name type="scientific">Klosneuvirus KNV1</name>
    <dbReference type="NCBI Taxonomy" id="1977640"/>
    <lineage>
        <taxon>Viruses</taxon>
        <taxon>Varidnaviria</taxon>
        <taxon>Bamfordvirae</taxon>
        <taxon>Nucleocytoviricota</taxon>
        <taxon>Megaviricetes</taxon>
        <taxon>Imitervirales</taxon>
        <taxon>Mimiviridae</taxon>
        <taxon>Klosneuvirinae</taxon>
        <taxon>Klosneuvirus</taxon>
    </lineage>
</organism>
<gene>
    <name evidence="4" type="ORF">Klosneuvirus_2_22</name>
</gene>
<protein>
    <submittedName>
        <fullName evidence="4">GIY-YIG nuclease</fullName>
    </submittedName>
</protein>
<feature type="domain" description="C2H2-type" evidence="2">
    <location>
        <begin position="207"/>
        <end position="227"/>
    </location>
</feature>
<proteinExistence type="predicted"/>
<feature type="coiled-coil region" evidence="1">
    <location>
        <begin position="239"/>
        <end position="277"/>
    </location>
</feature>
<evidence type="ECO:0000259" key="3">
    <source>
        <dbReference type="SMART" id="SM00974"/>
    </source>
</evidence>
<accession>A0A1V0SIM6</accession>
<evidence type="ECO:0000313" key="4">
    <source>
        <dbReference type="EMBL" id="ARF11586.1"/>
    </source>
</evidence>
<dbReference type="InterPro" id="IPR013087">
    <property type="entry name" value="Znf_C2H2_type"/>
</dbReference>
<feature type="domain" description="C2H2-type" evidence="2">
    <location>
        <begin position="106"/>
        <end position="130"/>
    </location>
</feature>
<reference evidence="4" key="1">
    <citation type="journal article" date="2017" name="Science">
        <title>Giant viruses with an expanded complement of translation system components.</title>
        <authorList>
            <person name="Schulz F."/>
            <person name="Yutin N."/>
            <person name="Ivanova N.N."/>
            <person name="Ortega D.R."/>
            <person name="Lee T.K."/>
            <person name="Vierheilig J."/>
            <person name="Daims H."/>
            <person name="Horn M."/>
            <person name="Wagner M."/>
            <person name="Jensen G.J."/>
            <person name="Kyrpides N.C."/>
            <person name="Koonin E.V."/>
            <person name="Woyke T."/>
        </authorList>
    </citation>
    <scope>NUCLEOTIDE SEQUENCE</scope>
    <source>
        <strain evidence="4">KNV1</strain>
    </source>
</reference>
<name>A0A1V0SIM6_9VIRU</name>
<dbReference type="InterPro" id="IPR018306">
    <property type="entry name" value="Phage_T5_Orf172_DNA-bd"/>
</dbReference>
<dbReference type="SMART" id="SM00974">
    <property type="entry name" value="T5orf172"/>
    <property type="match status" value="1"/>
</dbReference>
<feature type="domain" description="C2H2-type" evidence="2">
    <location>
        <begin position="158"/>
        <end position="182"/>
    </location>
</feature>
<dbReference type="SMART" id="SM00355">
    <property type="entry name" value="ZnF_C2H2"/>
    <property type="match status" value="3"/>
</dbReference>
<dbReference type="Pfam" id="PF13455">
    <property type="entry name" value="MUG113"/>
    <property type="match status" value="1"/>
</dbReference>
<feature type="domain" description="Bacteriophage T5 Orf172 DNA-binding" evidence="3">
    <location>
        <begin position="14"/>
        <end position="92"/>
    </location>
</feature>
<sequence>MEYLYIVKEINKDDVKEKLTSNYKIGRAYDVCNRINQLQTANPNKLMLVKKFKCRDCKVLESRIHNHLSDKQMVGEWFLLSNEEVQKCIEQILKLITEIHKRLKNNTCKFCDFKTYKNENFQKHLTSKAHQTKAKQNELINGLVQNKVTHIHNNDTKYRCEDCDYETDRQFCYKKHLNTNKHSIKVNGILETSSDLSVTSLNIEHIHKCPFCRNIYSTSSNLTKHKKLCGERDKITTKNLDLAARIIELEKENENYKKNCQQLIQQQQDEIKHLRSLINKFAS</sequence>